<dbReference type="SUPFAM" id="SSF47616">
    <property type="entry name" value="GST C-terminal domain-like"/>
    <property type="match status" value="1"/>
</dbReference>
<dbReference type="Proteomes" id="UP000077315">
    <property type="component" value="Unassembled WGS sequence"/>
</dbReference>
<dbReference type="PROSITE" id="PS50404">
    <property type="entry name" value="GST_NTER"/>
    <property type="match status" value="1"/>
</dbReference>
<dbReference type="RefSeq" id="XP_018286740.1">
    <property type="nucleotide sequence ID" value="XM_018432443.1"/>
</dbReference>
<dbReference type="InterPro" id="IPR036282">
    <property type="entry name" value="Glutathione-S-Trfase_C_sf"/>
</dbReference>
<dbReference type="OrthoDB" id="4951845at2759"/>
<dbReference type="GeneID" id="28993349"/>
<dbReference type="GO" id="GO:0016034">
    <property type="term" value="F:maleylacetoacetate isomerase activity"/>
    <property type="evidence" value="ECO:0007669"/>
    <property type="project" value="TreeGrafter"/>
</dbReference>
<dbReference type="InterPro" id="IPR004045">
    <property type="entry name" value="Glutathione_S-Trfase_N"/>
</dbReference>
<dbReference type="GO" id="GO:0006749">
    <property type="term" value="P:glutathione metabolic process"/>
    <property type="evidence" value="ECO:0007669"/>
    <property type="project" value="TreeGrafter"/>
</dbReference>
<protein>
    <recommendedName>
        <fullName evidence="5">GST N-terminal domain-containing protein</fullName>
    </recommendedName>
</protein>
<dbReference type="InterPro" id="IPR054416">
    <property type="entry name" value="GST_UstS-like_C"/>
</dbReference>
<dbReference type="EMBL" id="KV440994">
    <property type="protein sequence ID" value="OAD68700.1"/>
    <property type="molecule type" value="Genomic_DNA"/>
</dbReference>
<proteinExistence type="predicted"/>
<sequence>MSTKPIQFYDLRLPALGEKAWSPNTYKARYALNIKGLPYETKWVTFQEVHTIIPEITKTGEAPTVPIIVDVEKDKVIQDSFKIAKYLEATYPQTPSLFHGNEQLHTSMQEKFVTRLARPLFCLVVFKVIKATGDEDVQSWFQKTREAKYGMPIEQFAGNPEDRIKEIHEGLKDTRKTLTETPYLTGSKVGWADVVLFSQLKMIDSIDKALLESRILDGTNGEKSLREWYERMSQYE</sequence>
<dbReference type="GO" id="GO:0004364">
    <property type="term" value="F:glutathione transferase activity"/>
    <property type="evidence" value="ECO:0007669"/>
    <property type="project" value="TreeGrafter"/>
</dbReference>
<name>A0A163D4M8_PHYB8</name>
<keyword evidence="4" id="KW-1185">Reference proteome</keyword>
<dbReference type="PROSITE" id="PS50405">
    <property type="entry name" value="GST_CTER"/>
    <property type="match status" value="1"/>
</dbReference>
<organism evidence="3 4">
    <name type="scientific">Phycomyces blakesleeanus (strain ATCC 8743b / DSM 1359 / FGSC 10004 / NBRC 33097 / NRRL 1555)</name>
    <dbReference type="NCBI Taxonomy" id="763407"/>
    <lineage>
        <taxon>Eukaryota</taxon>
        <taxon>Fungi</taxon>
        <taxon>Fungi incertae sedis</taxon>
        <taxon>Mucoromycota</taxon>
        <taxon>Mucoromycotina</taxon>
        <taxon>Mucoromycetes</taxon>
        <taxon>Mucorales</taxon>
        <taxon>Phycomycetaceae</taxon>
        <taxon>Phycomyces</taxon>
    </lineage>
</organism>
<evidence type="ECO:0000313" key="4">
    <source>
        <dbReference type="Proteomes" id="UP000077315"/>
    </source>
</evidence>
<dbReference type="SUPFAM" id="SSF52833">
    <property type="entry name" value="Thioredoxin-like"/>
    <property type="match status" value="1"/>
</dbReference>
<feature type="domain" description="GST C-terminal" evidence="2">
    <location>
        <begin position="99"/>
        <end position="236"/>
    </location>
</feature>
<evidence type="ECO:0000313" key="3">
    <source>
        <dbReference type="EMBL" id="OAD68700.1"/>
    </source>
</evidence>
<dbReference type="Pfam" id="PF22041">
    <property type="entry name" value="GST_C_7"/>
    <property type="match status" value="1"/>
</dbReference>
<dbReference type="GO" id="GO:0006559">
    <property type="term" value="P:L-phenylalanine catabolic process"/>
    <property type="evidence" value="ECO:0007669"/>
    <property type="project" value="TreeGrafter"/>
</dbReference>
<dbReference type="VEuPathDB" id="FungiDB:PHYBLDRAFT_150290"/>
<evidence type="ECO:0000259" key="2">
    <source>
        <dbReference type="PROSITE" id="PS50405"/>
    </source>
</evidence>
<reference evidence="4" key="1">
    <citation type="submission" date="2015-06" db="EMBL/GenBank/DDBJ databases">
        <title>Expansion of signal transduction pathways in fungi by whole-genome duplication.</title>
        <authorList>
            <consortium name="DOE Joint Genome Institute"/>
            <person name="Corrochano L.M."/>
            <person name="Kuo A."/>
            <person name="Marcet-Houben M."/>
            <person name="Polaino S."/>
            <person name="Salamov A."/>
            <person name="Villalobos J.M."/>
            <person name="Alvarez M.I."/>
            <person name="Avalos J."/>
            <person name="Benito E.P."/>
            <person name="Benoit I."/>
            <person name="Burger G."/>
            <person name="Camino L.P."/>
            <person name="Canovas D."/>
            <person name="Cerda-Olmedo E."/>
            <person name="Cheng J.-F."/>
            <person name="Dominguez A."/>
            <person name="Elias M."/>
            <person name="Eslava A.P."/>
            <person name="Glaser F."/>
            <person name="Grimwood J."/>
            <person name="Gutierrez G."/>
            <person name="Heitman J."/>
            <person name="Henrissat B."/>
            <person name="Iturriaga E.A."/>
            <person name="Lang B.F."/>
            <person name="Lavin J.L."/>
            <person name="Lee S."/>
            <person name="Li W."/>
            <person name="Lindquist E."/>
            <person name="Lopez-Garcia S."/>
            <person name="Luque E.M."/>
            <person name="Marcos A.T."/>
            <person name="Martin J."/>
            <person name="McCluskey K."/>
            <person name="Medina H.R."/>
            <person name="Miralles-Duran A."/>
            <person name="Miyazaki A."/>
            <person name="Munoz-Torres E."/>
            <person name="Oguiza J.A."/>
            <person name="Ohm R."/>
            <person name="Olmedo M."/>
            <person name="Orejas M."/>
            <person name="Ortiz-Castellanos L."/>
            <person name="Pisabarro A.G."/>
            <person name="Rodriguez-Romero J."/>
            <person name="Ruiz-Herrera J."/>
            <person name="Ruiz-Vazquez R."/>
            <person name="Sanz C."/>
            <person name="Schackwitz W."/>
            <person name="Schmutz J."/>
            <person name="Shahriari M."/>
            <person name="Shelest E."/>
            <person name="Silva-Franco F."/>
            <person name="Soanes D."/>
            <person name="Syed K."/>
            <person name="Tagua V.G."/>
            <person name="Talbot N.J."/>
            <person name="Thon M."/>
            <person name="De vries R.P."/>
            <person name="Wiebenga A."/>
            <person name="Yadav J.S."/>
            <person name="Braun E.L."/>
            <person name="Baker S."/>
            <person name="Garre V."/>
            <person name="Horwitz B."/>
            <person name="Torres-Martinez S."/>
            <person name="Idnurm A."/>
            <person name="Herrera-Estrella A."/>
            <person name="Gabaldon T."/>
            <person name="Grigoriev I.V."/>
        </authorList>
    </citation>
    <scope>NUCLEOTIDE SEQUENCE [LARGE SCALE GENOMIC DNA]</scope>
    <source>
        <strain evidence="4">NRRL 1555(-)</strain>
    </source>
</reference>
<accession>A0A163D4M8</accession>
<dbReference type="PANTHER" id="PTHR42673">
    <property type="entry name" value="MALEYLACETOACETATE ISOMERASE"/>
    <property type="match status" value="1"/>
</dbReference>
<dbReference type="PANTHER" id="PTHR42673:SF4">
    <property type="entry name" value="MALEYLACETOACETATE ISOMERASE"/>
    <property type="match status" value="1"/>
</dbReference>
<dbReference type="InterPro" id="IPR036249">
    <property type="entry name" value="Thioredoxin-like_sf"/>
</dbReference>
<feature type="domain" description="GST N-terminal" evidence="1">
    <location>
        <begin position="12"/>
        <end position="95"/>
    </location>
</feature>
<dbReference type="InterPro" id="IPR010987">
    <property type="entry name" value="Glutathione-S-Trfase_C-like"/>
</dbReference>
<evidence type="ECO:0008006" key="5">
    <source>
        <dbReference type="Google" id="ProtNLM"/>
    </source>
</evidence>
<dbReference type="AlphaFoldDB" id="A0A163D4M8"/>
<gene>
    <name evidence="3" type="ORF">PHYBLDRAFT_150290</name>
</gene>
<dbReference type="Gene3D" id="3.40.30.10">
    <property type="entry name" value="Glutaredoxin"/>
    <property type="match status" value="1"/>
</dbReference>
<dbReference type="Pfam" id="PF13417">
    <property type="entry name" value="GST_N_3"/>
    <property type="match status" value="1"/>
</dbReference>
<dbReference type="Gene3D" id="1.20.1050.10">
    <property type="match status" value="1"/>
</dbReference>
<evidence type="ECO:0000259" key="1">
    <source>
        <dbReference type="PROSITE" id="PS50404"/>
    </source>
</evidence>
<dbReference type="InParanoid" id="A0A163D4M8"/>
<dbReference type="STRING" id="763407.A0A163D4M8"/>